<dbReference type="PANTHER" id="PTHR14614">
    <property type="entry name" value="HEPATOCELLULAR CARCINOMA-ASSOCIATED ANTIGEN"/>
    <property type="match status" value="1"/>
</dbReference>
<evidence type="ECO:0000313" key="1">
    <source>
        <dbReference type="EMBL" id="GMH66832.1"/>
    </source>
</evidence>
<dbReference type="InterPro" id="IPR019410">
    <property type="entry name" value="Methyltransf_16"/>
</dbReference>
<evidence type="ECO:0000313" key="2">
    <source>
        <dbReference type="Proteomes" id="UP001162640"/>
    </source>
</evidence>
<name>A0A9W7ACC3_9STRA</name>
<comment type="caution">
    <text evidence="1">The sequence shown here is derived from an EMBL/GenBank/DDBJ whole genome shotgun (WGS) entry which is preliminary data.</text>
</comment>
<dbReference type="Proteomes" id="UP001162640">
    <property type="component" value="Unassembled WGS sequence"/>
</dbReference>
<protein>
    <submittedName>
        <fullName evidence="1">Uncharacterized protein</fullName>
    </submittedName>
</protein>
<sequence length="157" mass="17898">MPTPLLKTPSYESYFHEIQPIEHSDDIISDLYQTSFRSFVFSENQPPLTIRQTSHSLSKLGSSIWSSSLALASYLITHPELISNKNVLELGSGLALPSILSSRLNAKSVTATDYWTDEETDRLIPKEMYKDAIEYNIRINEIQNCKVEKLGENHFFN</sequence>
<dbReference type="AlphaFoldDB" id="A0A9W7ACC3"/>
<proteinExistence type="predicted"/>
<reference evidence="2" key="1">
    <citation type="journal article" date="2023" name="Commun. Biol.">
        <title>Genome analysis of Parmales, the sister group of diatoms, reveals the evolutionary specialization of diatoms from phago-mixotrophs to photoautotrophs.</title>
        <authorList>
            <person name="Ban H."/>
            <person name="Sato S."/>
            <person name="Yoshikawa S."/>
            <person name="Yamada K."/>
            <person name="Nakamura Y."/>
            <person name="Ichinomiya M."/>
            <person name="Sato N."/>
            <person name="Blanc-Mathieu R."/>
            <person name="Endo H."/>
            <person name="Kuwata A."/>
            <person name="Ogata H."/>
        </authorList>
    </citation>
    <scope>NUCLEOTIDE SEQUENCE [LARGE SCALE GENOMIC DNA]</scope>
</reference>
<gene>
    <name evidence="1" type="ORF">TL16_g04521</name>
</gene>
<dbReference type="Pfam" id="PF10294">
    <property type="entry name" value="Methyltransf_16"/>
    <property type="match status" value="1"/>
</dbReference>
<dbReference type="Gene3D" id="3.40.50.150">
    <property type="entry name" value="Vaccinia Virus protein VP39"/>
    <property type="match status" value="1"/>
</dbReference>
<accession>A0A9W7ACC3</accession>
<dbReference type="EMBL" id="BLQM01000125">
    <property type="protein sequence ID" value="GMH66832.1"/>
    <property type="molecule type" value="Genomic_DNA"/>
</dbReference>
<organism evidence="1 2">
    <name type="scientific">Triparma laevis f. inornata</name>
    <dbReference type="NCBI Taxonomy" id="1714386"/>
    <lineage>
        <taxon>Eukaryota</taxon>
        <taxon>Sar</taxon>
        <taxon>Stramenopiles</taxon>
        <taxon>Ochrophyta</taxon>
        <taxon>Bolidophyceae</taxon>
        <taxon>Parmales</taxon>
        <taxon>Triparmaceae</taxon>
        <taxon>Triparma</taxon>
    </lineage>
</organism>
<dbReference type="InterPro" id="IPR029063">
    <property type="entry name" value="SAM-dependent_MTases_sf"/>
</dbReference>
<dbReference type="SUPFAM" id="SSF53335">
    <property type="entry name" value="S-adenosyl-L-methionine-dependent methyltransferases"/>
    <property type="match status" value="1"/>
</dbReference>